<evidence type="ECO:0000313" key="4">
    <source>
        <dbReference type="Proteomes" id="UP001633002"/>
    </source>
</evidence>
<proteinExistence type="predicted"/>
<feature type="compositionally biased region" description="Basic and acidic residues" evidence="1">
    <location>
        <begin position="13"/>
        <end position="27"/>
    </location>
</feature>
<dbReference type="Proteomes" id="UP001633002">
    <property type="component" value="Unassembled WGS sequence"/>
</dbReference>
<name>A0ABD3HH94_9MARC</name>
<sequence length="418" mass="47198">MSCTTLQSSLFDSQRDAGSDKESWIEEDIRSYDSPACREPRFIDEKQLRKPSFQEQKEKSRNRRKMGVIISLPLGITRTLVGLVQRFVLRQNKPLRIDLPLPFIPIDVVLVSDASQIVTIARDPDVDRLHAHPTEKLPSWTQWYFSGTRYYNKVHGTWFLAFSPKTESSQYDDRIKHYWDKLDQGFEEAYVKEIAGQVLRNDSEEQIALTLTRMINLRFMSEKSQDAITPEVVGTAREVLKSSLLDALQPGHQRRGVAAQKSLHSFCQRHMEEGKNASDATHNISSASTIVVDAVMTLKKNINTPIEHLFTRKANCPTPSIPRVVTKATTLNGLLSYPAKPGSTILFLSISSAAEQTSSLFFTLGSGSEYRVCAFKDFFYNFMTALQAELKARRSEIRNGTQNGNTAVSYSVNGLKGY</sequence>
<evidence type="ECO:0000256" key="2">
    <source>
        <dbReference type="SAM" id="Phobius"/>
    </source>
</evidence>
<feature type="region of interest" description="Disordered" evidence="1">
    <location>
        <begin position="1"/>
        <end position="27"/>
    </location>
</feature>
<evidence type="ECO:0000256" key="1">
    <source>
        <dbReference type="SAM" id="MobiDB-lite"/>
    </source>
</evidence>
<organism evidence="3 4">
    <name type="scientific">Riccia sorocarpa</name>
    <dbReference type="NCBI Taxonomy" id="122646"/>
    <lineage>
        <taxon>Eukaryota</taxon>
        <taxon>Viridiplantae</taxon>
        <taxon>Streptophyta</taxon>
        <taxon>Embryophyta</taxon>
        <taxon>Marchantiophyta</taxon>
        <taxon>Marchantiopsida</taxon>
        <taxon>Marchantiidae</taxon>
        <taxon>Marchantiales</taxon>
        <taxon>Ricciaceae</taxon>
        <taxon>Riccia</taxon>
    </lineage>
</organism>
<dbReference type="EMBL" id="JBJQOH010000004">
    <property type="protein sequence ID" value="KAL3690216.1"/>
    <property type="molecule type" value="Genomic_DNA"/>
</dbReference>
<dbReference type="AlphaFoldDB" id="A0ABD3HH94"/>
<feature type="compositionally biased region" description="Polar residues" evidence="1">
    <location>
        <begin position="1"/>
        <end position="12"/>
    </location>
</feature>
<keyword evidence="2" id="KW-0812">Transmembrane</keyword>
<keyword evidence="2" id="KW-0472">Membrane</keyword>
<protein>
    <submittedName>
        <fullName evidence="3">Uncharacterized protein</fullName>
    </submittedName>
</protein>
<evidence type="ECO:0000313" key="3">
    <source>
        <dbReference type="EMBL" id="KAL3690216.1"/>
    </source>
</evidence>
<accession>A0ABD3HH94</accession>
<feature type="transmembrane region" description="Helical" evidence="2">
    <location>
        <begin position="66"/>
        <end position="88"/>
    </location>
</feature>
<keyword evidence="4" id="KW-1185">Reference proteome</keyword>
<gene>
    <name evidence="3" type="ORF">R1sor_016525</name>
</gene>
<comment type="caution">
    <text evidence="3">The sequence shown here is derived from an EMBL/GenBank/DDBJ whole genome shotgun (WGS) entry which is preliminary data.</text>
</comment>
<keyword evidence="2" id="KW-1133">Transmembrane helix</keyword>
<reference evidence="3 4" key="1">
    <citation type="submission" date="2024-09" db="EMBL/GenBank/DDBJ databases">
        <title>Chromosome-scale assembly of Riccia sorocarpa.</title>
        <authorList>
            <person name="Paukszto L."/>
        </authorList>
    </citation>
    <scope>NUCLEOTIDE SEQUENCE [LARGE SCALE GENOMIC DNA]</scope>
    <source>
        <strain evidence="3">LP-2024</strain>
        <tissue evidence="3">Aerial parts of the thallus</tissue>
    </source>
</reference>